<feature type="domain" description="Phage shock protein PspC N-terminal" evidence="8">
    <location>
        <begin position="5"/>
        <end position="59"/>
    </location>
</feature>
<reference evidence="10 12" key="1">
    <citation type="submission" date="2018-08" db="EMBL/GenBank/DDBJ databases">
        <title>A genome reference for cultivated species of the human gut microbiota.</title>
        <authorList>
            <person name="Zou Y."/>
            <person name="Xue W."/>
            <person name="Luo G."/>
        </authorList>
    </citation>
    <scope>NUCLEOTIDE SEQUENCE [LARGE SCALE GENOMIC DNA]</scope>
    <source>
        <strain evidence="10 12">AM33-3BH</strain>
    </source>
</reference>
<evidence type="ECO:0000259" key="8">
    <source>
        <dbReference type="Pfam" id="PF04024"/>
    </source>
</evidence>
<evidence type="ECO:0000313" key="11">
    <source>
        <dbReference type="EMBL" id="WNB82305.1"/>
    </source>
</evidence>
<keyword evidence="5 7" id="KW-0472">Membrane</keyword>
<evidence type="ECO:0000256" key="5">
    <source>
        <dbReference type="ARBA" id="ARBA00023136"/>
    </source>
</evidence>
<keyword evidence="2" id="KW-1003">Cell membrane</keyword>
<accession>A0A0F3H5S0</accession>
<organism evidence="9 13">
    <name type="scientific">Streptococcus parasanguinis</name>
    <dbReference type="NCBI Taxonomy" id="1318"/>
    <lineage>
        <taxon>Bacteria</taxon>
        <taxon>Bacillati</taxon>
        <taxon>Bacillota</taxon>
        <taxon>Bacilli</taxon>
        <taxon>Lactobacillales</taxon>
        <taxon>Streptococcaceae</taxon>
        <taxon>Streptococcus</taxon>
    </lineage>
</organism>
<evidence type="ECO:0000313" key="12">
    <source>
        <dbReference type="Proteomes" id="UP000285773"/>
    </source>
</evidence>
<evidence type="ECO:0000256" key="4">
    <source>
        <dbReference type="ARBA" id="ARBA00022989"/>
    </source>
</evidence>
<dbReference type="RefSeq" id="WP_003005023.1">
    <property type="nucleotide sequence ID" value="NZ_CP133988.1"/>
</dbReference>
<reference evidence="9" key="2">
    <citation type="submission" date="2021-02" db="EMBL/GenBank/DDBJ databases">
        <title>Infant gut strain persistence is associated with maternal origin, phylogeny, and functional potential including surface adhesion and iron acquisition.</title>
        <authorList>
            <person name="Lou Y.C."/>
        </authorList>
    </citation>
    <scope>NUCLEOTIDE SEQUENCE</scope>
    <source>
        <strain evidence="9">L3_098_011G1_dasL3_098_011G1_concoct_7</strain>
    </source>
</reference>
<dbReference type="Pfam" id="PF04024">
    <property type="entry name" value="PspC"/>
    <property type="match status" value="1"/>
</dbReference>
<dbReference type="PANTHER" id="PTHR33885">
    <property type="entry name" value="PHAGE SHOCK PROTEIN C"/>
    <property type="match status" value="1"/>
</dbReference>
<evidence type="ECO:0000256" key="3">
    <source>
        <dbReference type="ARBA" id="ARBA00022692"/>
    </source>
</evidence>
<dbReference type="EMBL" id="CP133988">
    <property type="protein sequence ID" value="WNB82305.1"/>
    <property type="molecule type" value="Genomic_DNA"/>
</dbReference>
<dbReference type="EMBL" id="QSIO01000001">
    <property type="protein sequence ID" value="RHC96102.1"/>
    <property type="molecule type" value="Genomic_DNA"/>
</dbReference>
<dbReference type="InterPro" id="IPR007168">
    <property type="entry name" value="Phageshock_PspC_N"/>
</dbReference>
<reference evidence="11" key="3">
    <citation type="submission" date="2023-09" db="EMBL/GenBank/DDBJ databases">
        <title>Streptococcus_parasanguinius_hifiasm_complete_genome_Zymo_Research_ D6332.</title>
        <authorList>
            <person name="Damerum A."/>
        </authorList>
    </citation>
    <scope>NUCLEOTIDE SEQUENCE</scope>
    <source>
        <strain evidence="11">B-1756</strain>
    </source>
</reference>
<gene>
    <name evidence="10" type="ORF">DW820_02970</name>
    <name evidence="9" type="ORF">KHX87_06350</name>
    <name evidence="11" type="ORF">RDV49_05170</name>
</gene>
<name>A0A0F3H5S0_STRPA</name>
<comment type="subcellular location">
    <subcellularLocation>
        <location evidence="1">Cell membrane</location>
        <topology evidence="1">Single-pass membrane protein</topology>
    </subcellularLocation>
</comment>
<dbReference type="AlphaFoldDB" id="A0A0F3H5S0"/>
<proteinExistence type="predicted"/>
<keyword evidence="3 7" id="KW-0812">Transmembrane</keyword>
<evidence type="ECO:0000313" key="9">
    <source>
        <dbReference type="EMBL" id="MBS5358711.1"/>
    </source>
</evidence>
<dbReference type="Proteomes" id="UP001248323">
    <property type="component" value="Chromosome"/>
</dbReference>
<feature type="transmembrane region" description="Helical" evidence="7">
    <location>
        <begin position="32"/>
        <end position="54"/>
    </location>
</feature>
<dbReference type="Proteomes" id="UP000285773">
    <property type="component" value="Unassembled WGS sequence"/>
</dbReference>
<evidence type="ECO:0000313" key="13">
    <source>
        <dbReference type="Proteomes" id="UP000709219"/>
    </source>
</evidence>
<evidence type="ECO:0000256" key="6">
    <source>
        <dbReference type="SAM" id="MobiDB-lite"/>
    </source>
</evidence>
<feature type="region of interest" description="Disordered" evidence="6">
    <location>
        <begin position="66"/>
        <end position="93"/>
    </location>
</feature>
<evidence type="ECO:0000256" key="7">
    <source>
        <dbReference type="SAM" id="Phobius"/>
    </source>
</evidence>
<feature type="compositionally biased region" description="Basic and acidic residues" evidence="6">
    <location>
        <begin position="79"/>
        <end position="93"/>
    </location>
</feature>
<evidence type="ECO:0000256" key="2">
    <source>
        <dbReference type="ARBA" id="ARBA00022475"/>
    </source>
</evidence>
<dbReference type="GO" id="GO:0005886">
    <property type="term" value="C:plasma membrane"/>
    <property type="evidence" value="ECO:0007669"/>
    <property type="project" value="UniProtKB-SubCell"/>
</dbReference>
<dbReference type="Proteomes" id="UP000709219">
    <property type="component" value="Unassembled WGS sequence"/>
</dbReference>
<evidence type="ECO:0000313" key="10">
    <source>
        <dbReference type="EMBL" id="RHC96102.1"/>
    </source>
</evidence>
<dbReference type="PANTHER" id="PTHR33885:SF3">
    <property type="entry name" value="PHAGE SHOCK PROTEIN C"/>
    <property type="match status" value="1"/>
</dbReference>
<keyword evidence="4 7" id="KW-1133">Transmembrane helix</keyword>
<dbReference type="InterPro" id="IPR052027">
    <property type="entry name" value="PspC"/>
</dbReference>
<evidence type="ECO:0000256" key="1">
    <source>
        <dbReference type="ARBA" id="ARBA00004162"/>
    </source>
</evidence>
<dbReference type="EMBL" id="JAGZFP010000015">
    <property type="protein sequence ID" value="MBS5358711.1"/>
    <property type="molecule type" value="Genomic_DNA"/>
</dbReference>
<sequence>MTSSFYKLKRHRLVSGVLAGLADKFGLSVTLLRFLFILFTVSHAFIGVIIYLLLDTTLPYKDEEEQEMFDYGPRPRRRKEAEPIHDQNDSPFF</sequence>
<protein>
    <submittedName>
        <fullName evidence="9">PspC domain-containing protein</fullName>
    </submittedName>
</protein>